<dbReference type="GO" id="GO:0005813">
    <property type="term" value="C:centrosome"/>
    <property type="evidence" value="ECO:0007669"/>
    <property type="project" value="TreeGrafter"/>
</dbReference>
<dbReference type="EMBL" id="IACL01077636">
    <property type="protein sequence ID" value="LAB10932.1"/>
    <property type="molecule type" value="Transcribed_RNA"/>
</dbReference>
<feature type="domain" description="VPS9" evidence="1">
    <location>
        <begin position="118"/>
        <end position="262"/>
    </location>
</feature>
<accession>A0A2D4KQE4</accession>
<dbReference type="AlphaFoldDB" id="A0A2D4KQE4"/>
<organism evidence="2">
    <name type="scientific">Micrurus paraensis</name>
    <dbReference type="NCBI Taxonomy" id="1970185"/>
    <lineage>
        <taxon>Eukaryota</taxon>
        <taxon>Metazoa</taxon>
        <taxon>Chordata</taxon>
        <taxon>Craniata</taxon>
        <taxon>Vertebrata</taxon>
        <taxon>Euteleostomi</taxon>
        <taxon>Lepidosauria</taxon>
        <taxon>Squamata</taxon>
        <taxon>Bifurcata</taxon>
        <taxon>Unidentata</taxon>
        <taxon>Episquamata</taxon>
        <taxon>Toxicofera</taxon>
        <taxon>Serpentes</taxon>
        <taxon>Colubroidea</taxon>
        <taxon>Elapidae</taxon>
        <taxon>Elapinae</taxon>
        <taxon>Micrurus</taxon>
    </lineage>
</organism>
<dbReference type="PROSITE" id="PS51205">
    <property type="entry name" value="VPS9"/>
    <property type="match status" value="1"/>
</dbReference>
<evidence type="ECO:0000259" key="1">
    <source>
        <dbReference type="PROSITE" id="PS51205"/>
    </source>
</evidence>
<dbReference type="PANTHER" id="PTHR46089:SF3">
    <property type="entry name" value="ALSIN"/>
    <property type="match status" value="1"/>
</dbReference>
<dbReference type="PANTHER" id="PTHR46089">
    <property type="entry name" value="ALSIN HOMOLOG"/>
    <property type="match status" value="1"/>
</dbReference>
<reference evidence="2" key="2">
    <citation type="submission" date="2017-11" db="EMBL/GenBank/DDBJ databases">
        <title>Coralsnake Venomics: Analyses of Venom Gland Transcriptomes and Proteomes of Six Brazilian Taxa.</title>
        <authorList>
            <person name="Aird S.D."/>
            <person name="Jorge da Silva N."/>
            <person name="Qiu L."/>
            <person name="Villar-Briones A."/>
            <person name="Aparecida-Saddi V."/>
            <person name="Campos-Telles M.P."/>
            <person name="Grau M."/>
            <person name="Mikheyev A.S."/>
        </authorList>
    </citation>
    <scope>NUCLEOTIDE SEQUENCE</scope>
    <source>
        <tissue evidence="2">Venom_gland</tissue>
    </source>
</reference>
<dbReference type="GO" id="GO:0031267">
    <property type="term" value="F:small GTPase binding"/>
    <property type="evidence" value="ECO:0007669"/>
    <property type="project" value="TreeGrafter"/>
</dbReference>
<dbReference type="SUPFAM" id="SSF109993">
    <property type="entry name" value="VPS9 domain"/>
    <property type="match status" value="1"/>
</dbReference>
<dbReference type="GO" id="GO:0005085">
    <property type="term" value="F:guanyl-nucleotide exchange factor activity"/>
    <property type="evidence" value="ECO:0007669"/>
    <property type="project" value="TreeGrafter"/>
</dbReference>
<dbReference type="GO" id="GO:0016197">
    <property type="term" value="P:endosomal transport"/>
    <property type="evidence" value="ECO:0007669"/>
    <property type="project" value="TreeGrafter"/>
</dbReference>
<protein>
    <recommendedName>
        <fullName evidence="1">VPS9 domain-containing protein</fullName>
    </recommendedName>
</protein>
<evidence type="ECO:0000313" key="2">
    <source>
        <dbReference type="EMBL" id="LAB10932.1"/>
    </source>
</evidence>
<dbReference type="GO" id="GO:0030425">
    <property type="term" value="C:dendrite"/>
    <property type="evidence" value="ECO:0007669"/>
    <property type="project" value="TreeGrafter"/>
</dbReference>
<dbReference type="InterPro" id="IPR051984">
    <property type="entry name" value="Alsin"/>
</dbReference>
<name>A0A2D4KQE4_9SAUR</name>
<dbReference type="Pfam" id="PF02204">
    <property type="entry name" value="VPS9"/>
    <property type="match status" value="1"/>
</dbReference>
<sequence length="262" mass="29971">MTYVGVGANRRLLKEAVKEIKSYLKRIFQLIRFLFPDLPGEGSVIPSPMTEMKGTRSFCTGKSDSELDSPEPGYVVTSSGLLLPVLLPRLYPPLFMLYALDNEREEDIYWECVLRLNKQPDKALLSFLGVQTKFWPTTASALGENKKILPNTKDICFASAVECLQQISTTFTPTDKLKVIQQTFEEISQSVLESLHEDFLWSMDDLFPVFLYVVLRARIRNLGSEVHLIEDLMDPYLQHGEQGIMFTTLKACYYQIQHEKLT</sequence>
<proteinExistence type="predicted"/>
<dbReference type="InterPro" id="IPR037191">
    <property type="entry name" value="VPS9_dom_sf"/>
</dbReference>
<reference evidence="2" key="1">
    <citation type="submission" date="2017-07" db="EMBL/GenBank/DDBJ databases">
        <authorList>
            <person name="Mikheyev A."/>
            <person name="Grau M."/>
        </authorList>
    </citation>
    <scope>NUCLEOTIDE SEQUENCE</scope>
    <source>
        <tissue evidence="2">Venom_gland</tissue>
    </source>
</reference>
<dbReference type="FunFam" id="1.20.1050.80:FF:000005">
    <property type="entry name" value="alsin isoform X1"/>
    <property type="match status" value="1"/>
</dbReference>
<dbReference type="GO" id="GO:0005737">
    <property type="term" value="C:cytoplasm"/>
    <property type="evidence" value="ECO:0007669"/>
    <property type="project" value="TreeGrafter"/>
</dbReference>
<dbReference type="InterPro" id="IPR003123">
    <property type="entry name" value="VPS9"/>
</dbReference>
<dbReference type="Gene3D" id="1.20.1050.80">
    <property type="entry name" value="VPS9 domain"/>
    <property type="match status" value="1"/>
</dbReference>